<dbReference type="GO" id="GO:0140359">
    <property type="term" value="F:ABC-type transporter activity"/>
    <property type="evidence" value="ECO:0007669"/>
    <property type="project" value="InterPro"/>
</dbReference>
<dbReference type="InterPro" id="IPR013525">
    <property type="entry name" value="ABC2_TM"/>
</dbReference>
<dbReference type="PANTHER" id="PTHR19229">
    <property type="entry name" value="ATP-BINDING CASSETTE TRANSPORTER SUBFAMILY A ABCA"/>
    <property type="match status" value="1"/>
</dbReference>
<dbReference type="Pfam" id="PF12698">
    <property type="entry name" value="ABC2_membrane_3"/>
    <property type="match status" value="1"/>
</dbReference>
<accession>A0A7J7F9L8</accession>
<evidence type="ECO:0000256" key="2">
    <source>
        <dbReference type="ARBA" id="ARBA00022692"/>
    </source>
</evidence>
<sequence length="722" mass="81228">EWLNSLFLLLCLYLYPNNHQVNDFSSLPTMDLGQVDSFSEPKFAVVYTPVTNTTQQIMNKVASASFMKGCLLEEGLDIRQVKTTIILYEYKCIPQNGIYGDCPINIYCNANSSVNNLIGMFNTQWTVQNPKREELNRILNWRGSTEDNITTNHSVMEKLMSVTGKNMKIYPFIRQGGVRTDFFIFFCIISFSPFTYYASVNVTRERKRMKGMMTMIGLQDSAFWLSWGLLYAGFIFFMALFLALTVKYVQFVILTGFMVVFTLFLLYGLSLMALAFLMNVLVKKCFLTGLVVFLLTVFWGSLGFTALYRHLPASLEWILSLLSPFTFTLGMAQLLHLDYDLKSNAFPDPSDCSNLIIATNFMLAFDIFLYLVLPIYFDKILPNDLLGIPGGEQHEQRCGGLPENQTGKEPTAGSLRDLVFDVYEGQITAILGHSGAGKSTQLNILSGLSVPTKSSVTIYNNKLSETADLENISKLTGVCPQSNVHFDFLTMRGNLRLFAKIKGIQPREMDKEIQRVFLELEMQNIQDILVQNLSGGQKGKLTFGIAILGDPHIFLLDEPTAGLDPFSRHQVWSLLKEQKIDCVILFSIQFMDEVDILAGESEVCRLFSVSKEEMGDWIPLKVGPLKEAGRMGTGLDLQLNEICVQENITSLDKQRIADAKLSAESEGKLVYTLPLERTNKFLELYQDLDSCPGLGMESYGVSMTTMNEVFLKLEGKSAIDES</sequence>
<feature type="transmembrane region" description="Helical" evidence="7">
    <location>
        <begin position="355"/>
        <end position="377"/>
    </location>
</feature>
<protein>
    <recommendedName>
        <fullName evidence="9">ABC transporter domain-containing protein</fullName>
    </recommendedName>
</protein>
<gene>
    <name evidence="10" type="ORF">HPG69_018787</name>
</gene>
<proteinExistence type="predicted"/>
<keyword evidence="11" id="KW-1185">Reference proteome</keyword>
<name>A0A7J7F9L8_DICBM</name>
<dbReference type="EMBL" id="JACDTQ010000987">
    <property type="protein sequence ID" value="KAF5924386.1"/>
    <property type="molecule type" value="Genomic_DNA"/>
</dbReference>
<comment type="caution">
    <text evidence="10">The sequence shown here is derived from an EMBL/GenBank/DDBJ whole genome shotgun (WGS) entry which is preliminary data.</text>
</comment>
<evidence type="ECO:0000256" key="5">
    <source>
        <dbReference type="ARBA" id="ARBA00022989"/>
    </source>
</evidence>
<dbReference type="InterPro" id="IPR027417">
    <property type="entry name" value="P-loop_NTPase"/>
</dbReference>
<dbReference type="InterPro" id="IPR026082">
    <property type="entry name" value="ABCA"/>
</dbReference>
<dbReference type="Proteomes" id="UP000551758">
    <property type="component" value="Unassembled WGS sequence"/>
</dbReference>
<keyword evidence="8" id="KW-0732">Signal</keyword>
<feature type="transmembrane region" description="Helical" evidence="7">
    <location>
        <begin position="251"/>
        <end position="278"/>
    </location>
</feature>
<dbReference type="Gene3D" id="3.40.50.300">
    <property type="entry name" value="P-loop containing nucleotide triphosphate hydrolases"/>
    <property type="match status" value="1"/>
</dbReference>
<feature type="chain" id="PRO_5029576039" description="ABC transporter domain-containing protein" evidence="8">
    <location>
        <begin position="21"/>
        <end position="722"/>
    </location>
</feature>
<dbReference type="FunFam" id="3.40.50.300:FF:000436">
    <property type="entry name" value="ATP binding cassette subfamily A member 9"/>
    <property type="match status" value="1"/>
</dbReference>
<evidence type="ECO:0000259" key="9">
    <source>
        <dbReference type="PROSITE" id="PS50893"/>
    </source>
</evidence>
<dbReference type="GO" id="GO:0005319">
    <property type="term" value="F:lipid transporter activity"/>
    <property type="evidence" value="ECO:0007669"/>
    <property type="project" value="TreeGrafter"/>
</dbReference>
<feature type="transmembrane region" description="Helical" evidence="7">
    <location>
        <begin position="223"/>
        <end position="245"/>
    </location>
</feature>
<dbReference type="GO" id="GO:0005524">
    <property type="term" value="F:ATP binding"/>
    <property type="evidence" value="ECO:0007669"/>
    <property type="project" value="UniProtKB-KW"/>
</dbReference>
<evidence type="ECO:0000313" key="10">
    <source>
        <dbReference type="EMBL" id="KAF5924386.1"/>
    </source>
</evidence>
<evidence type="ECO:0000313" key="11">
    <source>
        <dbReference type="Proteomes" id="UP000551758"/>
    </source>
</evidence>
<comment type="subcellular location">
    <subcellularLocation>
        <location evidence="1">Membrane</location>
        <topology evidence="1">Multi-pass membrane protein</topology>
    </subcellularLocation>
</comment>
<dbReference type="InterPro" id="IPR003593">
    <property type="entry name" value="AAA+_ATPase"/>
</dbReference>
<organism evidence="10 11">
    <name type="scientific">Diceros bicornis minor</name>
    <name type="common">South-central black rhinoceros</name>
    <dbReference type="NCBI Taxonomy" id="77932"/>
    <lineage>
        <taxon>Eukaryota</taxon>
        <taxon>Metazoa</taxon>
        <taxon>Chordata</taxon>
        <taxon>Craniata</taxon>
        <taxon>Vertebrata</taxon>
        <taxon>Euteleostomi</taxon>
        <taxon>Mammalia</taxon>
        <taxon>Eutheria</taxon>
        <taxon>Laurasiatheria</taxon>
        <taxon>Perissodactyla</taxon>
        <taxon>Rhinocerotidae</taxon>
        <taxon>Diceros</taxon>
    </lineage>
</organism>
<dbReference type="Pfam" id="PF00005">
    <property type="entry name" value="ABC_tran"/>
    <property type="match status" value="1"/>
</dbReference>
<feature type="domain" description="ABC transporter" evidence="9">
    <location>
        <begin position="396"/>
        <end position="633"/>
    </location>
</feature>
<dbReference type="PROSITE" id="PS50893">
    <property type="entry name" value="ABC_TRANSPORTER_2"/>
    <property type="match status" value="1"/>
</dbReference>
<dbReference type="SMART" id="SM00382">
    <property type="entry name" value="AAA"/>
    <property type="match status" value="1"/>
</dbReference>
<keyword evidence="2 7" id="KW-0812">Transmembrane</keyword>
<feature type="non-terminal residue" evidence="10">
    <location>
        <position position="722"/>
    </location>
</feature>
<feature type="signal peptide" evidence="8">
    <location>
        <begin position="1"/>
        <end position="20"/>
    </location>
</feature>
<feature type="transmembrane region" description="Helical" evidence="7">
    <location>
        <begin position="285"/>
        <end position="308"/>
    </location>
</feature>
<dbReference type="SUPFAM" id="SSF52540">
    <property type="entry name" value="P-loop containing nucleoside triphosphate hydrolases"/>
    <property type="match status" value="1"/>
</dbReference>
<dbReference type="PANTHER" id="PTHR19229:SF274">
    <property type="entry name" value="ABC-TYPE ORGANIC ANION TRANSPORTER ABCA8"/>
    <property type="match status" value="1"/>
</dbReference>
<evidence type="ECO:0000256" key="4">
    <source>
        <dbReference type="ARBA" id="ARBA00022840"/>
    </source>
</evidence>
<evidence type="ECO:0000256" key="6">
    <source>
        <dbReference type="ARBA" id="ARBA00023136"/>
    </source>
</evidence>
<keyword evidence="6 7" id="KW-0472">Membrane</keyword>
<feature type="non-terminal residue" evidence="10">
    <location>
        <position position="1"/>
    </location>
</feature>
<keyword evidence="3" id="KW-0547">Nucleotide-binding</keyword>
<dbReference type="AlphaFoldDB" id="A0A7J7F9L8"/>
<feature type="transmembrane region" description="Helical" evidence="7">
    <location>
        <begin position="314"/>
        <end position="335"/>
    </location>
</feature>
<keyword evidence="4" id="KW-0067">ATP-binding</keyword>
<dbReference type="InterPro" id="IPR003439">
    <property type="entry name" value="ABC_transporter-like_ATP-bd"/>
</dbReference>
<evidence type="ECO:0000256" key="3">
    <source>
        <dbReference type="ARBA" id="ARBA00022741"/>
    </source>
</evidence>
<evidence type="ECO:0000256" key="7">
    <source>
        <dbReference type="SAM" id="Phobius"/>
    </source>
</evidence>
<evidence type="ECO:0000256" key="8">
    <source>
        <dbReference type="SAM" id="SignalP"/>
    </source>
</evidence>
<evidence type="ECO:0000256" key="1">
    <source>
        <dbReference type="ARBA" id="ARBA00004141"/>
    </source>
</evidence>
<keyword evidence="5 7" id="KW-1133">Transmembrane helix</keyword>
<reference evidence="10 11" key="1">
    <citation type="journal article" date="2020" name="Mol. Biol. Evol.">
        <title>Interspecific Gene Flow and the Evolution of Specialization in Black and White Rhinoceros.</title>
        <authorList>
            <person name="Moodley Y."/>
            <person name="Westbury M.V."/>
            <person name="Russo I.M."/>
            <person name="Gopalakrishnan S."/>
            <person name="Rakotoarivelo A."/>
            <person name="Olsen R.A."/>
            <person name="Prost S."/>
            <person name="Tunstall T."/>
            <person name="Ryder O.A."/>
            <person name="Dalen L."/>
            <person name="Bruford M.W."/>
        </authorList>
    </citation>
    <scope>NUCLEOTIDE SEQUENCE [LARGE SCALE GENOMIC DNA]</scope>
    <source>
        <strain evidence="10">SBR-YM</strain>
        <tissue evidence="10">Skin</tissue>
    </source>
</reference>
<dbReference type="GO" id="GO:0016887">
    <property type="term" value="F:ATP hydrolysis activity"/>
    <property type="evidence" value="ECO:0007669"/>
    <property type="project" value="InterPro"/>
</dbReference>
<feature type="transmembrane region" description="Helical" evidence="7">
    <location>
        <begin position="182"/>
        <end position="202"/>
    </location>
</feature>
<dbReference type="GO" id="GO:0016020">
    <property type="term" value="C:membrane"/>
    <property type="evidence" value="ECO:0007669"/>
    <property type="project" value="UniProtKB-SubCell"/>
</dbReference>